<feature type="domain" description="AprE-like beta-barrel" evidence="11">
    <location>
        <begin position="330"/>
        <end position="418"/>
    </location>
</feature>
<dbReference type="GO" id="GO:0009306">
    <property type="term" value="P:protein secretion"/>
    <property type="evidence" value="ECO:0007669"/>
    <property type="project" value="InterPro"/>
</dbReference>
<comment type="subcellular location">
    <subcellularLocation>
        <location evidence="1 9">Cell inner membrane</location>
        <topology evidence="1 9">Single-pass membrane protein</topology>
    </subcellularLocation>
</comment>
<keyword evidence="5 9" id="KW-0997">Cell inner membrane</keyword>
<dbReference type="Pfam" id="PF26002">
    <property type="entry name" value="Beta-barrel_AprE"/>
    <property type="match status" value="1"/>
</dbReference>
<dbReference type="PANTHER" id="PTHR30386:SF26">
    <property type="entry name" value="TRANSPORT PROTEIN COMB"/>
    <property type="match status" value="1"/>
</dbReference>
<dbReference type="AlphaFoldDB" id="A0A8G2E8R3"/>
<comment type="caution">
    <text evidence="12">The sequence shown here is derived from an EMBL/GenBank/DDBJ whole genome shotgun (WGS) entry which is preliminary data.</text>
</comment>
<gene>
    <name evidence="12" type="primary">hlyD</name>
    <name evidence="12" type="ORF">SAMEA2273876_03736</name>
</gene>
<evidence type="ECO:0000313" key="13">
    <source>
        <dbReference type="Proteomes" id="UP000078124"/>
    </source>
</evidence>
<keyword evidence="3 9" id="KW-0813">Transport</keyword>
<evidence type="ECO:0000256" key="1">
    <source>
        <dbReference type="ARBA" id="ARBA00004377"/>
    </source>
</evidence>
<organism evidence="12 13">
    <name type="scientific">Raoultella planticola</name>
    <name type="common">Klebsiella planticola</name>
    <dbReference type="NCBI Taxonomy" id="575"/>
    <lineage>
        <taxon>Bacteria</taxon>
        <taxon>Pseudomonadati</taxon>
        <taxon>Pseudomonadota</taxon>
        <taxon>Gammaproteobacteria</taxon>
        <taxon>Enterobacterales</taxon>
        <taxon>Enterobacteriaceae</taxon>
        <taxon>Klebsiella/Raoultella group</taxon>
        <taxon>Raoultella</taxon>
    </lineage>
</organism>
<evidence type="ECO:0000256" key="3">
    <source>
        <dbReference type="ARBA" id="ARBA00022448"/>
    </source>
</evidence>
<dbReference type="PANTHER" id="PTHR30386">
    <property type="entry name" value="MEMBRANE FUSION SUBUNIT OF EMRAB-TOLC MULTIDRUG EFFLUX PUMP"/>
    <property type="match status" value="1"/>
</dbReference>
<keyword evidence="6" id="KW-0812">Transmembrane</keyword>
<evidence type="ECO:0000256" key="9">
    <source>
        <dbReference type="RuleBase" id="RU365093"/>
    </source>
</evidence>
<keyword evidence="7" id="KW-1133">Transmembrane helix</keyword>
<evidence type="ECO:0000256" key="7">
    <source>
        <dbReference type="ARBA" id="ARBA00022989"/>
    </source>
</evidence>
<evidence type="ECO:0000313" key="12">
    <source>
        <dbReference type="EMBL" id="SBM32844.1"/>
    </source>
</evidence>
<proteinExistence type="inferred from homology"/>
<evidence type="ECO:0000256" key="10">
    <source>
        <dbReference type="SAM" id="MobiDB-lite"/>
    </source>
</evidence>
<dbReference type="InterPro" id="IPR058982">
    <property type="entry name" value="Beta-barrel_AprE"/>
</dbReference>
<evidence type="ECO:0000256" key="2">
    <source>
        <dbReference type="ARBA" id="ARBA00009477"/>
    </source>
</evidence>
<name>A0A8G2E8R3_RAOPL</name>
<evidence type="ECO:0000256" key="5">
    <source>
        <dbReference type="ARBA" id="ARBA00022519"/>
    </source>
</evidence>
<feature type="region of interest" description="Disordered" evidence="10">
    <location>
        <begin position="251"/>
        <end position="271"/>
    </location>
</feature>
<dbReference type="EMBL" id="FLAC01000015">
    <property type="protein sequence ID" value="SBM32844.1"/>
    <property type="molecule type" value="Genomic_DNA"/>
</dbReference>
<protein>
    <recommendedName>
        <fullName evidence="9">Membrane fusion protein (MFP) family protein</fullName>
    </recommendedName>
</protein>
<dbReference type="InterPro" id="IPR050739">
    <property type="entry name" value="MFP"/>
</dbReference>
<dbReference type="InterPro" id="IPR010129">
    <property type="entry name" value="T1SS_HlyD"/>
</dbReference>
<accession>A0A8G2E8R3</accession>
<dbReference type="Proteomes" id="UP000078124">
    <property type="component" value="Unassembled WGS sequence"/>
</dbReference>
<evidence type="ECO:0000256" key="8">
    <source>
        <dbReference type="ARBA" id="ARBA00023136"/>
    </source>
</evidence>
<dbReference type="NCBIfam" id="TIGR01843">
    <property type="entry name" value="type_I_hlyD"/>
    <property type="match status" value="1"/>
</dbReference>
<keyword evidence="8" id="KW-0472">Membrane</keyword>
<sequence>MKRYREFLPAVLEVQDSPPSPAGRGIIWCVMLTMSAALLWAAWGKVDIVAVTQGKIVVSELSRPVNAAVTAEVAAVMVREGMHVAQGQPLIKFNDGHLQAQIKENRLRRRINRFHIARLTLLNRYYHQGSVTAQLPPAYLQEDVALAEQAALRLTAEIEADRREKAVFDSRRAVLLAQLAEGQVEKALAENLLPLFREQYQALEALYQKKLTSRDSLLESGKKYTESRHRVVAAETRAQEVRDSLHQIDEEAQARTADKTHALAKESAERSDENRVLETQLNQLQSLSAQYLLRAPVSGTVESLVFRDAGGAVEPAQELLKIVPDSGERVAEVMVRNQDVGFLRPGQKAAVKISTFDFTRYGWVTGELRQVSADAVEDRELGLVYRAVISLKQRTLMVEGEEKLLEPGMQVTGEIKTGRRTILSYLLSPVMEALDGVGKQR</sequence>
<evidence type="ECO:0000256" key="6">
    <source>
        <dbReference type="ARBA" id="ARBA00022692"/>
    </source>
</evidence>
<comment type="similarity">
    <text evidence="2 9">Belongs to the membrane fusion protein (MFP) (TC 8.A.1) family.</text>
</comment>
<dbReference type="GO" id="GO:0005886">
    <property type="term" value="C:plasma membrane"/>
    <property type="evidence" value="ECO:0007669"/>
    <property type="project" value="UniProtKB-SubCell"/>
</dbReference>
<evidence type="ECO:0000256" key="4">
    <source>
        <dbReference type="ARBA" id="ARBA00022475"/>
    </source>
</evidence>
<dbReference type="Gene3D" id="2.40.30.170">
    <property type="match status" value="1"/>
</dbReference>
<dbReference type="RefSeq" id="WP_064385454.1">
    <property type="nucleotide sequence ID" value="NZ_CP172746.1"/>
</dbReference>
<dbReference type="PRINTS" id="PR01490">
    <property type="entry name" value="RTXTOXIND"/>
</dbReference>
<reference evidence="12 13" key="1">
    <citation type="submission" date="2016-05" db="EMBL/GenBank/DDBJ databases">
        <authorList>
            <consortium name="Pathogen Informatics"/>
        </authorList>
    </citation>
    <scope>NUCLEOTIDE SEQUENCE [LARGE SCALE GENOMIC DNA]</scope>
    <source>
        <strain evidence="12 13">2880STDY5682802</strain>
    </source>
</reference>
<evidence type="ECO:0000259" key="11">
    <source>
        <dbReference type="Pfam" id="PF26002"/>
    </source>
</evidence>
<dbReference type="PROSITE" id="PS00543">
    <property type="entry name" value="HLYD_FAMILY"/>
    <property type="match status" value="1"/>
</dbReference>
<dbReference type="InterPro" id="IPR006144">
    <property type="entry name" value="Secretion_HlyD_CS"/>
</dbReference>
<keyword evidence="4 9" id="KW-1003">Cell membrane</keyword>